<evidence type="ECO:0000259" key="1">
    <source>
        <dbReference type="Pfam" id="PF13966"/>
    </source>
</evidence>
<dbReference type="AlphaFoldDB" id="A0A699HFD5"/>
<keyword evidence="2" id="KW-0808">Transferase</keyword>
<dbReference type="GO" id="GO:0003964">
    <property type="term" value="F:RNA-directed DNA polymerase activity"/>
    <property type="evidence" value="ECO:0007669"/>
    <property type="project" value="UniProtKB-KW"/>
</dbReference>
<name>A0A699HFD5_TANCI</name>
<sequence>MKPHLLPWSLTFSFRRAVRGGVETQQLNHLLDLLGSVILSNMEDRWVWDLNRDDVFCVKDARNLLDETFLPKDDVPTRWIKCVPIKVNIFAWKVFLDRLPTSSNLSRRGVAIASLSYPNCNVESEDTTHLFFRCGLAKDVMWLVCQWWNLGLQTYNSYSDWLAWFKSVRLGSKIKDALEGVFLRYLVELMEFQESLPFCSYKTAKILYF</sequence>
<proteinExistence type="predicted"/>
<dbReference type="Pfam" id="PF13966">
    <property type="entry name" value="zf-RVT"/>
    <property type="match status" value="1"/>
</dbReference>
<dbReference type="InterPro" id="IPR026960">
    <property type="entry name" value="RVT-Znf"/>
</dbReference>
<protein>
    <submittedName>
        <fullName evidence="2">RNA-directed DNA polymerase, eukaryota</fullName>
    </submittedName>
</protein>
<feature type="domain" description="Reverse transcriptase zinc-binding" evidence="1">
    <location>
        <begin position="58"/>
        <end position="140"/>
    </location>
</feature>
<comment type="caution">
    <text evidence="2">The sequence shown here is derived from an EMBL/GenBank/DDBJ whole genome shotgun (WGS) entry which is preliminary data.</text>
</comment>
<keyword evidence="2" id="KW-0548">Nucleotidyltransferase</keyword>
<organism evidence="2">
    <name type="scientific">Tanacetum cinerariifolium</name>
    <name type="common">Dalmatian daisy</name>
    <name type="synonym">Chrysanthemum cinerariifolium</name>
    <dbReference type="NCBI Taxonomy" id="118510"/>
    <lineage>
        <taxon>Eukaryota</taxon>
        <taxon>Viridiplantae</taxon>
        <taxon>Streptophyta</taxon>
        <taxon>Embryophyta</taxon>
        <taxon>Tracheophyta</taxon>
        <taxon>Spermatophyta</taxon>
        <taxon>Magnoliopsida</taxon>
        <taxon>eudicotyledons</taxon>
        <taxon>Gunneridae</taxon>
        <taxon>Pentapetalae</taxon>
        <taxon>asterids</taxon>
        <taxon>campanulids</taxon>
        <taxon>Asterales</taxon>
        <taxon>Asteraceae</taxon>
        <taxon>Asteroideae</taxon>
        <taxon>Anthemideae</taxon>
        <taxon>Anthemidinae</taxon>
        <taxon>Tanacetum</taxon>
    </lineage>
</organism>
<keyword evidence="2" id="KW-0695">RNA-directed DNA polymerase</keyword>
<reference evidence="2" key="1">
    <citation type="journal article" date="2019" name="Sci. Rep.">
        <title>Draft genome of Tanacetum cinerariifolium, the natural source of mosquito coil.</title>
        <authorList>
            <person name="Yamashiro T."/>
            <person name="Shiraishi A."/>
            <person name="Satake H."/>
            <person name="Nakayama K."/>
        </authorList>
    </citation>
    <scope>NUCLEOTIDE SEQUENCE</scope>
</reference>
<evidence type="ECO:0000313" key="2">
    <source>
        <dbReference type="EMBL" id="GEY13946.1"/>
    </source>
</evidence>
<accession>A0A699HFD5</accession>
<gene>
    <name evidence="2" type="ORF">Tci_385920</name>
</gene>
<dbReference type="EMBL" id="BKCJ010154776">
    <property type="protein sequence ID" value="GEY13946.1"/>
    <property type="molecule type" value="Genomic_DNA"/>
</dbReference>